<evidence type="ECO:0000256" key="3">
    <source>
        <dbReference type="ARBA" id="ARBA00023163"/>
    </source>
</evidence>
<dbReference type="PROSITE" id="PS00041">
    <property type="entry name" value="HTH_ARAC_FAMILY_1"/>
    <property type="match status" value="1"/>
</dbReference>
<keyword evidence="3" id="KW-0804">Transcription</keyword>
<dbReference type="PROSITE" id="PS01124">
    <property type="entry name" value="HTH_ARAC_FAMILY_2"/>
    <property type="match status" value="1"/>
</dbReference>
<dbReference type="SUPFAM" id="SSF55785">
    <property type="entry name" value="PYP-like sensor domain (PAS domain)"/>
    <property type="match status" value="1"/>
</dbReference>
<dbReference type="InterPro" id="IPR018062">
    <property type="entry name" value="HTH_AraC-typ_CS"/>
</dbReference>
<keyword evidence="1" id="KW-0805">Transcription regulation</keyword>
<dbReference type="PANTHER" id="PTHR47893:SF1">
    <property type="entry name" value="REGULATORY PROTEIN PCHR"/>
    <property type="match status" value="1"/>
</dbReference>
<evidence type="ECO:0000313" key="5">
    <source>
        <dbReference type="EMBL" id="KKN82526.1"/>
    </source>
</evidence>
<evidence type="ECO:0000259" key="4">
    <source>
        <dbReference type="PROSITE" id="PS01124"/>
    </source>
</evidence>
<feature type="domain" description="HTH araC/xylS-type" evidence="4">
    <location>
        <begin position="210"/>
        <end position="308"/>
    </location>
</feature>
<gene>
    <name evidence="5" type="ORF">LCGC14_0308220</name>
</gene>
<dbReference type="GO" id="GO:0043565">
    <property type="term" value="F:sequence-specific DNA binding"/>
    <property type="evidence" value="ECO:0007669"/>
    <property type="project" value="InterPro"/>
</dbReference>
<dbReference type="SMART" id="SM00342">
    <property type="entry name" value="HTH_ARAC"/>
    <property type="match status" value="1"/>
</dbReference>
<evidence type="ECO:0000256" key="2">
    <source>
        <dbReference type="ARBA" id="ARBA00023125"/>
    </source>
</evidence>
<dbReference type="Gene3D" id="3.30.450.20">
    <property type="entry name" value="PAS domain"/>
    <property type="match status" value="1"/>
</dbReference>
<comment type="caution">
    <text evidence="5">The sequence shown here is derived from an EMBL/GenBank/DDBJ whole genome shotgun (WGS) entry which is preliminary data.</text>
</comment>
<dbReference type="PANTHER" id="PTHR47893">
    <property type="entry name" value="REGULATORY PROTEIN PCHR"/>
    <property type="match status" value="1"/>
</dbReference>
<proteinExistence type="predicted"/>
<dbReference type="EMBL" id="LAZR01000199">
    <property type="protein sequence ID" value="KKN82526.1"/>
    <property type="molecule type" value="Genomic_DNA"/>
</dbReference>
<reference evidence="5" key="1">
    <citation type="journal article" date="2015" name="Nature">
        <title>Complex archaea that bridge the gap between prokaryotes and eukaryotes.</title>
        <authorList>
            <person name="Spang A."/>
            <person name="Saw J.H."/>
            <person name="Jorgensen S.L."/>
            <person name="Zaremba-Niedzwiedzka K."/>
            <person name="Martijn J."/>
            <person name="Lind A.E."/>
            <person name="van Eijk R."/>
            <person name="Schleper C."/>
            <person name="Guy L."/>
            <person name="Ettema T.J."/>
        </authorList>
    </citation>
    <scope>NUCLEOTIDE SEQUENCE</scope>
</reference>
<dbReference type="Gene3D" id="1.10.10.60">
    <property type="entry name" value="Homeodomain-like"/>
    <property type="match status" value="1"/>
</dbReference>
<name>A0A0F9W9Z4_9ZZZZ</name>
<organism evidence="5">
    <name type="scientific">marine sediment metagenome</name>
    <dbReference type="NCBI Taxonomy" id="412755"/>
    <lineage>
        <taxon>unclassified sequences</taxon>
        <taxon>metagenomes</taxon>
        <taxon>ecological metagenomes</taxon>
    </lineage>
</organism>
<dbReference type="InterPro" id="IPR000014">
    <property type="entry name" value="PAS"/>
</dbReference>
<protein>
    <recommendedName>
        <fullName evidence="4">HTH araC/xylS-type domain-containing protein</fullName>
    </recommendedName>
</protein>
<accession>A0A0F9W9Z4</accession>
<sequence length="308" mass="35745">MVNKDDFRLKRINQMLIEMAKGNFFYSLEPSDKNDNIASLIVMINMVNEEIQSSFIHQGFVSTRQTPQFFIEMSLIVDKDGIVEMANHKAIIILSRLKDDILGRPFTELLIESSQKKWIKGMKNFLNKEYLDTSIQLDFRTRDGLVISKSCMVSNFRTIKGNSNKIIVSTVLFSNREPFGKGLWKNAIKPRRDSKGPKIKLSHEDIQKIRQVHDLILNNLETDPPHLKELALQMGTNEFKLKYGFKELYGTTVFRFLIQERLRRAKTMIQYTSKSLKTIAHMVGFKSIPHFSRAFKEKYGRTPSSLRS</sequence>
<dbReference type="SUPFAM" id="SSF46689">
    <property type="entry name" value="Homeodomain-like"/>
    <property type="match status" value="1"/>
</dbReference>
<dbReference type="PRINTS" id="PR00032">
    <property type="entry name" value="HTHARAC"/>
</dbReference>
<keyword evidence="2" id="KW-0238">DNA-binding</keyword>
<dbReference type="InterPro" id="IPR020449">
    <property type="entry name" value="Tscrpt_reg_AraC-type_HTH"/>
</dbReference>
<dbReference type="InterPro" id="IPR009057">
    <property type="entry name" value="Homeodomain-like_sf"/>
</dbReference>
<evidence type="ECO:0000256" key="1">
    <source>
        <dbReference type="ARBA" id="ARBA00023015"/>
    </source>
</evidence>
<dbReference type="CDD" id="cd00130">
    <property type="entry name" value="PAS"/>
    <property type="match status" value="1"/>
</dbReference>
<dbReference type="InterPro" id="IPR053142">
    <property type="entry name" value="PchR_regulatory_protein"/>
</dbReference>
<dbReference type="GO" id="GO:0003700">
    <property type="term" value="F:DNA-binding transcription factor activity"/>
    <property type="evidence" value="ECO:0007669"/>
    <property type="project" value="InterPro"/>
</dbReference>
<dbReference type="Pfam" id="PF12833">
    <property type="entry name" value="HTH_18"/>
    <property type="match status" value="1"/>
</dbReference>
<dbReference type="InterPro" id="IPR018060">
    <property type="entry name" value="HTH_AraC"/>
</dbReference>
<dbReference type="AlphaFoldDB" id="A0A0F9W9Z4"/>
<dbReference type="InterPro" id="IPR035965">
    <property type="entry name" value="PAS-like_dom_sf"/>
</dbReference>